<dbReference type="KEGG" id="vgu:HYG85_13465"/>
<dbReference type="InterPro" id="IPR008979">
    <property type="entry name" value="Galactose-bd-like_sf"/>
</dbReference>
<dbReference type="AlphaFoldDB" id="A0A8J8MBR7"/>
<dbReference type="SUPFAM" id="SSF49785">
    <property type="entry name" value="Galactose-binding domain-like"/>
    <property type="match status" value="1"/>
</dbReference>
<name>A0A8J8MBR7_9FIRM</name>
<sequence>MINLSIEVLDQAGNKLAECSNTDEVYLVYQDTYKEGDKIVFKSSEKNQYFIAQIDDALGEAFVYFTENEVVYNVPSGEKRTNFSPKVFSGNIHLLHLRLATKEEIAGYKNLAKNVIDQNGIEGLYPHAKANVETRGEAVFAARNAIDGVCENRSHGPWPYQSWGINMQDDAEMKLDFGRLVAVDKIVLYTRSDFPHDNWWEQVKIVFSDDSELVWDLEKSYKPHIINIEQKKIKWLVLKDLKKADDPSPFPALTQIEVYGVEA</sequence>
<keyword evidence="2" id="KW-1185">Reference proteome</keyword>
<dbReference type="EMBL" id="CP058561">
    <property type="protein sequence ID" value="QUH29863.1"/>
    <property type="molecule type" value="Genomic_DNA"/>
</dbReference>
<organism evidence="1 2">
    <name type="scientific">Vallitalea guaymasensis</name>
    <dbReference type="NCBI Taxonomy" id="1185412"/>
    <lineage>
        <taxon>Bacteria</taxon>
        <taxon>Bacillati</taxon>
        <taxon>Bacillota</taxon>
        <taxon>Clostridia</taxon>
        <taxon>Lachnospirales</taxon>
        <taxon>Vallitaleaceae</taxon>
        <taxon>Vallitalea</taxon>
    </lineage>
</organism>
<evidence type="ECO:0000313" key="2">
    <source>
        <dbReference type="Proteomes" id="UP000677305"/>
    </source>
</evidence>
<dbReference type="Gene3D" id="2.60.120.260">
    <property type="entry name" value="Galactose-binding domain-like"/>
    <property type="match status" value="1"/>
</dbReference>
<accession>A0A8J8MBR7</accession>
<dbReference type="Proteomes" id="UP000677305">
    <property type="component" value="Chromosome"/>
</dbReference>
<protein>
    <submittedName>
        <fullName evidence="1">Carbohydrate-binding protein</fullName>
    </submittedName>
</protein>
<reference evidence="1 2" key="1">
    <citation type="submission" date="2020-07" db="EMBL/GenBank/DDBJ databases">
        <title>Vallitalea guaymasensis genome.</title>
        <authorList>
            <person name="Postec A."/>
        </authorList>
    </citation>
    <scope>NUCLEOTIDE SEQUENCE [LARGE SCALE GENOMIC DNA]</scope>
    <source>
        <strain evidence="1 2">Ra1766G1</strain>
    </source>
</reference>
<gene>
    <name evidence="1" type="ORF">HYG85_13465</name>
</gene>
<evidence type="ECO:0000313" key="1">
    <source>
        <dbReference type="EMBL" id="QUH29863.1"/>
    </source>
</evidence>
<proteinExistence type="predicted"/>